<feature type="compositionally biased region" description="Low complexity" evidence="1">
    <location>
        <begin position="215"/>
        <end position="239"/>
    </location>
</feature>
<feature type="compositionally biased region" description="Polar residues" evidence="1">
    <location>
        <begin position="66"/>
        <end position="76"/>
    </location>
</feature>
<reference evidence="2 3" key="1">
    <citation type="journal article" date="2019" name="Int. J. Syst. Evol. Microbiol.">
        <title>The Global Catalogue of Microorganisms (GCM) 10K type strain sequencing project: providing services to taxonomists for standard genome sequencing and annotation.</title>
        <authorList>
            <consortium name="The Broad Institute Genomics Platform"/>
            <consortium name="The Broad Institute Genome Sequencing Center for Infectious Disease"/>
            <person name="Wu L."/>
            <person name="Ma J."/>
        </authorList>
    </citation>
    <scope>NUCLEOTIDE SEQUENCE [LARGE SCALE GENOMIC DNA]</scope>
    <source>
        <strain evidence="2 3">JCM 3272</strain>
    </source>
</reference>
<feature type="compositionally biased region" description="Low complexity" evidence="1">
    <location>
        <begin position="145"/>
        <end position="170"/>
    </location>
</feature>
<feature type="compositionally biased region" description="Low complexity" evidence="1">
    <location>
        <begin position="503"/>
        <end position="514"/>
    </location>
</feature>
<protein>
    <submittedName>
        <fullName evidence="2">Uncharacterized protein</fullName>
    </submittedName>
</protein>
<comment type="caution">
    <text evidence="2">The sequence shown here is derived from an EMBL/GenBank/DDBJ whole genome shotgun (WGS) entry which is preliminary data.</text>
</comment>
<feature type="compositionally biased region" description="Low complexity" evidence="1">
    <location>
        <begin position="625"/>
        <end position="638"/>
    </location>
</feature>
<feature type="region of interest" description="Disordered" evidence="1">
    <location>
        <begin position="54"/>
        <end position="83"/>
    </location>
</feature>
<feature type="compositionally biased region" description="Gly residues" evidence="1">
    <location>
        <begin position="353"/>
        <end position="379"/>
    </location>
</feature>
<organism evidence="2 3">
    <name type="scientific">Dactylosporangium salmoneum</name>
    <dbReference type="NCBI Taxonomy" id="53361"/>
    <lineage>
        <taxon>Bacteria</taxon>
        <taxon>Bacillati</taxon>
        <taxon>Actinomycetota</taxon>
        <taxon>Actinomycetes</taxon>
        <taxon>Micromonosporales</taxon>
        <taxon>Micromonosporaceae</taxon>
        <taxon>Dactylosporangium</taxon>
    </lineage>
</organism>
<gene>
    <name evidence="2" type="ORF">GCM10010170_049110</name>
</gene>
<keyword evidence="3" id="KW-1185">Reference proteome</keyword>
<feature type="compositionally biased region" description="Low complexity" evidence="1">
    <location>
        <begin position="425"/>
        <end position="444"/>
    </location>
</feature>
<feature type="compositionally biased region" description="Low complexity" evidence="1">
    <location>
        <begin position="380"/>
        <end position="389"/>
    </location>
</feature>
<evidence type="ECO:0000313" key="2">
    <source>
        <dbReference type="EMBL" id="GAA2356273.1"/>
    </source>
</evidence>
<feature type="compositionally biased region" description="Low complexity" evidence="1">
    <location>
        <begin position="307"/>
        <end position="352"/>
    </location>
</feature>
<name>A0ABN3GN60_9ACTN</name>
<feature type="region of interest" description="Disordered" evidence="1">
    <location>
        <begin position="118"/>
        <end position="709"/>
    </location>
</feature>
<dbReference type="Proteomes" id="UP001501444">
    <property type="component" value="Unassembled WGS sequence"/>
</dbReference>
<feature type="compositionally biased region" description="Pro residues" evidence="1">
    <location>
        <begin position="515"/>
        <end position="526"/>
    </location>
</feature>
<sequence length="955" mass="94816">MPTRLLLEGRDLEELLAQVRDEHGPDAVIISAEKVRSGGVGGLFGTQKYELTVEVPDPGDIPSGAAGTTQPPTTEPDQADTPKRQFTIEDLAAMADAAERKGENPTAASAFAELLAEAQQETQHPAAVPHERPATAADALSRLLGGEPPAGKAPAKPKSNPTKSAAGKSAAPPPGSAPSAASGAAAAPGAAATPGPARSAGAGAAAPPGSPPPAAATAGNATPTGSPRSAAPGTAAPSAGGPGPAVPSLRTASPPGSPTSGVPFGPAAGKPAESTAPSVRPFRPGADQSVAKLGMRRAATPPPPPSAASTGPAPASAPGNGAAQTNAPGASAPGTGAAGLAAPGTGAARLGAPGTGATGPGAPGAGAAGLGAPGNGTAGLGAPEAGAPAVRPATPANLADQAAPTKAPTPPKPTGPTEGKPPEPRTTTWTPATPPTLATHLPNPEDADWSDLDRLGTQDWDVPADWSPDDVWDVARQWGVRAASAPEQPATGSGWGPPPPSATPSATPHATTPDWGPPPPSAPPGAAPHVTDWGPPPPSRGVPHGSTPERTWGPPPPNPLGLDTPPSAGWGAAPGWDTPSSGAPAWAATLGPPPPAGSPMPTGAALRNGKRGGRRGGPPAPPPTRAARLGLLGGAFPRGPVPPPPPWTGGERPTGPPGPAAEPYEHADQAAPGPIRSEPALYRPTDSRQESVMPVEATATVEKPRTPPASERLAGAYAAEAAAALAEKAERTERPERPANVPQLARQLQSLGVPTDIAARATSDDTYGAIVEAFAALPVAEPAPDAPGETLIVVGESTHAMEVARFVAEAHRLDDDHILFAGRNAAAAGIDGKRRITGAHDARLWAKKLRKSDAPSVVAVEAALDESSWAAAIVEAVRPVTVWVVVDASRKTSDVAHHLQGLRRVDAICLRGTGSSGDPASPLSLRVPVALLDGRPSTPYQWAAMLCERLSLVGG</sequence>
<feature type="compositionally biased region" description="Low complexity" evidence="1">
    <location>
        <begin position="177"/>
        <end position="207"/>
    </location>
</feature>
<dbReference type="EMBL" id="BAAARV010000037">
    <property type="protein sequence ID" value="GAA2356273.1"/>
    <property type="molecule type" value="Genomic_DNA"/>
</dbReference>
<evidence type="ECO:0000313" key="3">
    <source>
        <dbReference type="Proteomes" id="UP001501444"/>
    </source>
</evidence>
<evidence type="ECO:0000256" key="1">
    <source>
        <dbReference type="SAM" id="MobiDB-lite"/>
    </source>
</evidence>
<accession>A0ABN3GN60</accession>
<proteinExistence type="predicted"/>